<dbReference type="Pfam" id="PF03885">
    <property type="entry name" value="DUF327"/>
    <property type="match status" value="1"/>
</dbReference>
<comment type="caution">
    <text evidence="2">The sequence shown here is derived from an EMBL/GenBank/DDBJ whole genome shotgun (WGS) entry which is preliminary data.</text>
</comment>
<gene>
    <name evidence="2" type="ORF">DC28_03030</name>
</gene>
<keyword evidence="3" id="KW-1185">Reference proteome</keyword>
<reference evidence="2 3" key="1">
    <citation type="submission" date="2014-05" db="EMBL/GenBank/DDBJ databases">
        <title>De novo Genome Sequence of Spirocheata sp.</title>
        <authorList>
            <person name="Shivani Y."/>
            <person name="Subhash Y."/>
            <person name="Tushar L."/>
            <person name="Sasikala C."/>
            <person name="Ramana C.V."/>
        </authorList>
    </citation>
    <scope>NUCLEOTIDE SEQUENCE [LARGE SCALE GENOMIC DNA]</scope>
    <source>
        <strain evidence="2 3">JC230</strain>
    </source>
</reference>
<dbReference type="Gene3D" id="1.20.120.490">
    <property type="entry name" value="Hypothetical protein TM1646-like domain"/>
    <property type="match status" value="1"/>
</dbReference>
<dbReference type="RefSeq" id="WP_037545598.1">
    <property type="nucleotide sequence ID" value="NZ_JNUP01000023.1"/>
</dbReference>
<dbReference type="OrthoDB" id="371181at2"/>
<accession>A0A098R1S9</accession>
<sequence>MERIDGGPGQFLFRPDVPHETEKKTKKKGETRKKSGFFSLVSRPDEHELESFDLLPSELKASIQAAPSLDAWLSGTIDTIHTHGDALAKYPSRENLALYRRAVSDFLKVIAKRTYRAEDNLGHRSLVDQKKYTVIKLVDQRLEKLALGILQEQRGNLQILAQIEEINGMLFDLLQ</sequence>
<organism evidence="2 3">
    <name type="scientific">Spirochaeta lutea</name>
    <dbReference type="NCBI Taxonomy" id="1480694"/>
    <lineage>
        <taxon>Bacteria</taxon>
        <taxon>Pseudomonadati</taxon>
        <taxon>Spirochaetota</taxon>
        <taxon>Spirochaetia</taxon>
        <taxon>Spirochaetales</taxon>
        <taxon>Spirochaetaceae</taxon>
        <taxon>Spirochaeta</taxon>
    </lineage>
</organism>
<dbReference type="SUPFAM" id="SSF158397">
    <property type="entry name" value="TM1646-like"/>
    <property type="match status" value="1"/>
</dbReference>
<evidence type="ECO:0000313" key="3">
    <source>
        <dbReference type="Proteomes" id="UP000029692"/>
    </source>
</evidence>
<evidence type="ECO:0008006" key="4">
    <source>
        <dbReference type="Google" id="ProtNLM"/>
    </source>
</evidence>
<feature type="region of interest" description="Disordered" evidence="1">
    <location>
        <begin position="1"/>
        <end position="32"/>
    </location>
</feature>
<dbReference type="AlphaFoldDB" id="A0A098R1S9"/>
<proteinExistence type="predicted"/>
<name>A0A098R1S9_9SPIO</name>
<dbReference type="STRING" id="1480694.DC28_03030"/>
<evidence type="ECO:0000313" key="2">
    <source>
        <dbReference type="EMBL" id="KGE73628.1"/>
    </source>
</evidence>
<protein>
    <recommendedName>
        <fullName evidence="4">DUF327 domain-containing protein</fullName>
    </recommendedName>
</protein>
<dbReference type="EMBL" id="JNUP01000023">
    <property type="protein sequence ID" value="KGE73628.1"/>
    <property type="molecule type" value="Genomic_DNA"/>
</dbReference>
<dbReference type="InterPro" id="IPR005585">
    <property type="entry name" value="DUF327"/>
</dbReference>
<dbReference type="eggNOG" id="COG1728">
    <property type="taxonomic scope" value="Bacteria"/>
</dbReference>
<evidence type="ECO:0000256" key="1">
    <source>
        <dbReference type="SAM" id="MobiDB-lite"/>
    </source>
</evidence>
<dbReference type="InterPro" id="IPR024042">
    <property type="entry name" value="TM1646-like_dom_sf"/>
</dbReference>
<dbReference type="Proteomes" id="UP000029692">
    <property type="component" value="Unassembled WGS sequence"/>
</dbReference>